<evidence type="ECO:0000259" key="1">
    <source>
        <dbReference type="PROSITE" id="PS50113"/>
    </source>
</evidence>
<dbReference type="SUPFAM" id="SSF55785">
    <property type="entry name" value="PYP-like sensor domain (PAS domain)"/>
    <property type="match status" value="2"/>
</dbReference>
<dbReference type="SMART" id="SM00267">
    <property type="entry name" value="GGDEF"/>
    <property type="match status" value="1"/>
</dbReference>
<dbReference type="InterPro" id="IPR000700">
    <property type="entry name" value="PAS-assoc_C"/>
</dbReference>
<evidence type="ECO:0000259" key="2">
    <source>
        <dbReference type="PROSITE" id="PS50883"/>
    </source>
</evidence>
<evidence type="ECO:0008006" key="6">
    <source>
        <dbReference type="Google" id="ProtNLM"/>
    </source>
</evidence>
<dbReference type="Proteomes" id="UP001501337">
    <property type="component" value="Unassembled WGS sequence"/>
</dbReference>
<dbReference type="Gene3D" id="3.30.450.20">
    <property type="entry name" value="PAS domain"/>
    <property type="match status" value="2"/>
</dbReference>
<dbReference type="Pfam" id="PF08448">
    <property type="entry name" value="PAS_4"/>
    <property type="match status" value="1"/>
</dbReference>
<dbReference type="Gene3D" id="2.10.70.100">
    <property type="match status" value="1"/>
</dbReference>
<feature type="domain" description="EAL" evidence="2">
    <location>
        <begin position="439"/>
        <end position="692"/>
    </location>
</feature>
<dbReference type="SMART" id="SM00052">
    <property type="entry name" value="EAL"/>
    <property type="match status" value="1"/>
</dbReference>
<sequence length="699" mass="78568">MEAVLELSQALVEHSASHVVVIDETGRIRYVNAAWIRFSRENRGPVDDWTNQNYFDVCQRSIDSGDTSAALALHGIRAVIEGKCDDFTLEYPCHSPEERRWFLLRAMPLPEVGQGLVALYHDRFMSESELRQAKERLALAADAGQIGIWEYDLETHKLNWDHWMYRIYGLSPGVFDGEKALWLRSLHEDDRSRLETDLARTLSTHQPLDSEFRILRPSGEIRHVLIKAQVSWDRAGFRNHLTGICLDITDLRQAEAQMLEMAFQDPLTGLPNRVLFMDRLRQAIKISQRGRSYGALFYIDLDHFKRVNDTGGHSAGDELLRVIAARLKHDMRDEDTLCRIGGDEFILLTPELSPDHATAAKQASLLAGKINAAVQHPITLARSRVKISGSVGITLIDGGISSAETLLVQADLAMYKAKGKGRNTSHFYDAQLQAEARRRRTLEKGLRAALDCGGQLQIFYQPQVFETMAIVGAEALLRWQHPRLGSIPPQEFIPIAEDCGLIEELGDWVFNQTCAQLAKWSSEHLPVKISVNLSARQFHQSGCLAKMRKSMKTWHVEASSLKLELTESVLLENTEDTLENMKQMQLSGLQLVLDDFGTGYSSLSYLKRLPLSTFKIDRSFVRDILTDANDAAIAQTIPTLADAMGLDVIAEGVETKAQMEMLREMGCHCFQGFLFRPALSAEDFERVLRDPGVLLGEGV</sequence>
<evidence type="ECO:0000313" key="5">
    <source>
        <dbReference type="Proteomes" id="UP001501337"/>
    </source>
</evidence>
<dbReference type="Pfam" id="PF08447">
    <property type="entry name" value="PAS_3"/>
    <property type="match status" value="1"/>
</dbReference>
<dbReference type="CDD" id="cd01949">
    <property type="entry name" value="GGDEF"/>
    <property type="match status" value="1"/>
</dbReference>
<dbReference type="Gene3D" id="3.30.70.270">
    <property type="match status" value="1"/>
</dbReference>
<dbReference type="CDD" id="cd00130">
    <property type="entry name" value="PAS"/>
    <property type="match status" value="1"/>
</dbReference>
<dbReference type="Pfam" id="PF00990">
    <property type="entry name" value="GGDEF"/>
    <property type="match status" value="1"/>
</dbReference>
<dbReference type="SUPFAM" id="SSF141868">
    <property type="entry name" value="EAL domain-like"/>
    <property type="match status" value="1"/>
</dbReference>
<feature type="domain" description="PAC" evidence="1">
    <location>
        <begin position="208"/>
        <end position="260"/>
    </location>
</feature>
<dbReference type="InterPro" id="IPR013655">
    <property type="entry name" value="PAS_fold_3"/>
</dbReference>
<keyword evidence="5" id="KW-1185">Reference proteome</keyword>
<dbReference type="SMART" id="SM00091">
    <property type="entry name" value="PAS"/>
    <property type="match status" value="2"/>
</dbReference>
<dbReference type="PROSITE" id="PS50887">
    <property type="entry name" value="GGDEF"/>
    <property type="match status" value="1"/>
</dbReference>
<evidence type="ECO:0000259" key="3">
    <source>
        <dbReference type="PROSITE" id="PS50887"/>
    </source>
</evidence>
<dbReference type="PANTHER" id="PTHR44757">
    <property type="entry name" value="DIGUANYLATE CYCLASE DGCP"/>
    <property type="match status" value="1"/>
</dbReference>
<dbReference type="PANTHER" id="PTHR44757:SF2">
    <property type="entry name" value="BIOFILM ARCHITECTURE MAINTENANCE PROTEIN MBAA"/>
    <property type="match status" value="1"/>
</dbReference>
<dbReference type="NCBIfam" id="TIGR00229">
    <property type="entry name" value="sensory_box"/>
    <property type="match status" value="1"/>
</dbReference>
<feature type="domain" description="GGDEF" evidence="3">
    <location>
        <begin position="292"/>
        <end position="430"/>
    </location>
</feature>
<dbReference type="InterPro" id="IPR043128">
    <property type="entry name" value="Rev_trsase/Diguanyl_cyclase"/>
</dbReference>
<gene>
    <name evidence="4" type="ORF">GCM10022278_35870</name>
</gene>
<dbReference type="NCBIfam" id="TIGR00254">
    <property type="entry name" value="GGDEF"/>
    <property type="match status" value="1"/>
</dbReference>
<dbReference type="EMBL" id="BAABBO010000018">
    <property type="protein sequence ID" value="GAA3975816.1"/>
    <property type="molecule type" value="Genomic_DNA"/>
</dbReference>
<reference evidence="5" key="1">
    <citation type="journal article" date="2019" name="Int. J. Syst. Evol. Microbiol.">
        <title>The Global Catalogue of Microorganisms (GCM) 10K type strain sequencing project: providing services to taxonomists for standard genome sequencing and annotation.</title>
        <authorList>
            <consortium name="The Broad Institute Genomics Platform"/>
            <consortium name="The Broad Institute Genome Sequencing Center for Infectious Disease"/>
            <person name="Wu L."/>
            <person name="Ma J."/>
        </authorList>
    </citation>
    <scope>NUCLEOTIDE SEQUENCE [LARGE SCALE GENOMIC DNA]</scope>
    <source>
        <strain evidence="5">JCM 17555</strain>
    </source>
</reference>
<dbReference type="PROSITE" id="PS50883">
    <property type="entry name" value="EAL"/>
    <property type="match status" value="1"/>
</dbReference>
<dbReference type="Gene3D" id="3.20.20.450">
    <property type="entry name" value="EAL domain"/>
    <property type="match status" value="1"/>
</dbReference>
<evidence type="ECO:0000313" key="4">
    <source>
        <dbReference type="EMBL" id="GAA3975816.1"/>
    </source>
</evidence>
<dbReference type="SUPFAM" id="SSF55073">
    <property type="entry name" value="Nucleotide cyclase"/>
    <property type="match status" value="1"/>
</dbReference>
<dbReference type="Pfam" id="PF00563">
    <property type="entry name" value="EAL"/>
    <property type="match status" value="1"/>
</dbReference>
<comment type="caution">
    <text evidence="4">The sequence shown here is derived from an EMBL/GenBank/DDBJ whole genome shotgun (WGS) entry which is preliminary data.</text>
</comment>
<dbReference type="InterPro" id="IPR029787">
    <property type="entry name" value="Nucleotide_cyclase"/>
</dbReference>
<dbReference type="RefSeq" id="WP_344808970.1">
    <property type="nucleotide sequence ID" value="NZ_BAABBO010000018.1"/>
</dbReference>
<dbReference type="InterPro" id="IPR000160">
    <property type="entry name" value="GGDEF_dom"/>
</dbReference>
<protein>
    <recommendedName>
        <fullName evidence="6">PAS domain S-box-containing protein/diguanylate cyclase (GGDEF)-like protein</fullName>
    </recommendedName>
</protein>
<proteinExistence type="predicted"/>
<dbReference type="InterPro" id="IPR035919">
    <property type="entry name" value="EAL_sf"/>
</dbReference>
<dbReference type="CDD" id="cd01948">
    <property type="entry name" value="EAL"/>
    <property type="match status" value="1"/>
</dbReference>
<dbReference type="InterPro" id="IPR001633">
    <property type="entry name" value="EAL_dom"/>
</dbReference>
<name>A0ABP7Q4J5_9GAMM</name>
<dbReference type="InterPro" id="IPR013656">
    <property type="entry name" value="PAS_4"/>
</dbReference>
<dbReference type="InterPro" id="IPR000014">
    <property type="entry name" value="PAS"/>
</dbReference>
<organism evidence="4 5">
    <name type="scientific">Allohahella marinimesophila</name>
    <dbReference type="NCBI Taxonomy" id="1054972"/>
    <lineage>
        <taxon>Bacteria</taxon>
        <taxon>Pseudomonadati</taxon>
        <taxon>Pseudomonadota</taxon>
        <taxon>Gammaproteobacteria</taxon>
        <taxon>Oceanospirillales</taxon>
        <taxon>Hahellaceae</taxon>
        <taxon>Allohahella</taxon>
    </lineage>
</organism>
<dbReference type="PROSITE" id="PS50113">
    <property type="entry name" value="PAC"/>
    <property type="match status" value="1"/>
</dbReference>
<accession>A0ABP7Q4J5</accession>
<dbReference type="InterPro" id="IPR035965">
    <property type="entry name" value="PAS-like_dom_sf"/>
</dbReference>
<dbReference type="InterPro" id="IPR052155">
    <property type="entry name" value="Biofilm_reg_signaling"/>
</dbReference>